<feature type="compositionally biased region" description="Basic and acidic residues" evidence="7">
    <location>
        <begin position="402"/>
        <end position="411"/>
    </location>
</feature>
<dbReference type="SUPFAM" id="SSF53137">
    <property type="entry name" value="Translational machinery components"/>
    <property type="match status" value="1"/>
</dbReference>
<dbReference type="HOGENOM" id="CLU_023334_3_1_1"/>
<evidence type="ECO:0000256" key="6">
    <source>
        <dbReference type="RuleBase" id="RU362019"/>
    </source>
</evidence>
<sequence>MKFAGKKQEVEIAAINSLGELGVALLPVEPEDMWHANNLIRPGDTIKAAAVRKVIAESATGSTTSSRVHANLTIRVTSTFFDPPQSSLQVSGTVVSENAITNLGQYHTLDLELHRAFTLWKKNGWDSVALEELKESLRDDKSSAIAAVVMSDSHANVCLITEFQTLVKYRIEGNIPKKLTSSSTIESKTNKFFDNVLLALLDTADFSDSRLLILASPGYTAHNFRMYLMSTAARTGDTKLRRMGTEAVVVHSSTGNTHSLNEALNSPEVAERLKNAKFRSESKLMDDLLEKLRSENEGVSARASYGAVPVTYAVDEGAVGRGGGVLLINNALFRSEDVSTRKRFVAIVDKVKEAGGEVRLLSSDHESGQRLDGLGGIAALLTYPLQYRDESDDEEPSVRMAVGEDDRDMVV</sequence>
<proteinExistence type="inferred from homology"/>
<evidence type="ECO:0000256" key="7">
    <source>
        <dbReference type="SAM" id="MobiDB-lite"/>
    </source>
</evidence>
<gene>
    <name evidence="9" type="ORF">F503_02742</name>
</gene>
<keyword evidence="4 6" id="KW-0963">Cytoplasm</keyword>
<dbReference type="InterPro" id="IPR058547">
    <property type="entry name" value="Pelota_N"/>
</dbReference>
<dbReference type="SUPFAM" id="SSF159065">
    <property type="entry name" value="Dom34/Pelota N-terminal domain-like"/>
    <property type="match status" value="1"/>
</dbReference>
<feature type="region of interest" description="Disordered" evidence="7">
    <location>
        <begin position="390"/>
        <end position="411"/>
    </location>
</feature>
<dbReference type="OMA" id="DDLWHLK"/>
<dbReference type="FunFam" id="2.30.30.870:FF:000001">
    <property type="entry name" value="Protein pelota homolog"/>
    <property type="match status" value="1"/>
</dbReference>
<dbReference type="InterPro" id="IPR005142">
    <property type="entry name" value="eRF1_3"/>
</dbReference>
<dbReference type="PANTHER" id="PTHR10853">
    <property type="entry name" value="PELOTA"/>
    <property type="match status" value="1"/>
</dbReference>
<evidence type="ECO:0000313" key="10">
    <source>
        <dbReference type="Proteomes" id="UP000016923"/>
    </source>
</evidence>
<reference evidence="9 10" key="1">
    <citation type="journal article" date="2013" name="BMC Genomics">
        <title>The genome and transcriptome of the pine saprophyte Ophiostoma piceae, and a comparison with the bark beetle-associated pine pathogen Grosmannia clavigera.</title>
        <authorList>
            <person name="Haridas S."/>
            <person name="Wang Y."/>
            <person name="Lim L."/>
            <person name="Massoumi Alamouti S."/>
            <person name="Jackman S."/>
            <person name="Docking R."/>
            <person name="Robertson G."/>
            <person name="Birol I."/>
            <person name="Bohlmann J."/>
            <person name="Breuil C."/>
        </authorList>
    </citation>
    <scope>NUCLEOTIDE SEQUENCE [LARGE SCALE GENOMIC DNA]</scope>
    <source>
        <strain evidence="9 10">UAMH 11346</strain>
    </source>
</reference>
<comment type="similarity">
    <text evidence="3 6">Belongs to the eukaryotic release factor 1 family. Pelota subfamily.</text>
</comment>
<comment type="subcellular location">
    <subcellularLocation>
        <location evidence="2 6">Cytoplasm</location>
    </subcellularLocation>
</comment>
<comment type="cofactor">
    <cofactor evidence="1 6">
        <name>a divalent metal cation</name>
        <dbReference type="ChEBI" id="CHEBI:60240"/>
    </cofactor>
</comment>
<evidence type="ECO:0000256" key="4">
    <source>
        <dbReference type="ARBA" id="ARBA00022490"/>
    </source>
</evidence>
<dbReference type="EMBL" id="KE148153">
    <property type="protein sequence ID" value="EPE06614.1"/>
    <property type="molecule type" value="Genomic_DNA"/>
</dbReference>
<dbReference type="SUPFAM" id="SSF55315">
    <property type="entry name" value="L30e-like"/>
    <property type="match status" value="1"/>
</dbReference>
<evidence type="ECO:0000256" key="3">
    <source>
        <dbReference type="ARBA" id="ARBA00009504"/>
    </source>
</evidence>
<dbReference type="GO" id="GO:0071025">
    <property type="term" value="P:RNA surveillance"/>
    <property type="evidence" value="ECO:0007669"/>
    <property type="project" value="InterPro"/>
</dbReference>
<comment type="function">
    <text evidence="6">Component of the Dom34-Hbs1 complex, a complex that recognizes stalled ribosomes and triggers the No-Go Decay (NGD) pathway (PubMed:20890290). In the Dom34-Hbs1 complex, dom34 recognizes ribosomes stalled at the 3' end of an mRNA and engages stalled ribosomes by destabilizing mRNA in the mRNA channel. Following ribosome-binding, the Dom34-Hbs1 complex promotes the disassembly of stalled ribosomes, followed by degradation of damaged mRNAs as part of the NGD pathway.</text>
</comment>
<keyword evidence="5 6" id="KW-0479">Metal-binding</keyword>
<dbReference type="STRING" id="1262450.S3BZB9"/>
<dbReference type="InterPro" id="IPR038069">
    <property type="entry name" value="Pelota/DOM34_N"/>
</dbReference>
<evidence type="ECO:0000256" key="2">
    <source>
        <dbReference type="ARBA" id="ARBA00004496"/>
    </source>
</evidence>
<dbReference type="GO" id="GO:0070481">
    <property type="term" value="P:nuclear-transcribed mRNA catabolic process, non-stop decay"/>
    <property type="evidence" value="ECO:0007669"/>
    <property type="project" value="InterPro"/>
</dbReference>
<dbReference type="NCBIfam" id="TIGR00111">
    <property type="entry name" value="pelota"/>
    <property type="match status" value="1"/>
</dbReference>
<evidence type="ECO:0000259" key="8">
    <source>
        <dbReference type="SMART" id="SM01194"/>
    </source>
</evidence>
<dbReference type="GO" id="GO:0070651">
    <property type="term" value="P:nonfunctional rRNA decay"/>
    <property type="evidence" value="ECO:0007669"/>
    <property type="project" value="TreeGrafter"/>
</dbReference>
<dbReference type="Proteomes" id="UP000016923">
    <property type="component" value="Unassembled WGS sequence"/>
</dbReference>
<accession>S3BZB9</accession>
<dbReference type="PANTHER" id="PTHR10853:SF0">
    <property type="entry name" value="PROTEIN PELOTA HOMOLOG"/>
    <property type="match status" value="1"/>
</dbReference>
<dbReference type="Gene3D" id="3.30.420.60">
    <property type="entry name" value="eRF1 domain 2"/>
    <property type="match status" value="1"/>
</dbReference>
<name>S3BZB9_OPHP1</name>
<dbReference type="InterPro" id="IPR042226">
    <property type="entry name" value="eFR1_2_sf"/>
</dbReference>
<evidence type="ECO:0000256" key="5">
    <source>
        <dbReference type="ARBA" id="ARBA00022723"/>
    </source>
</evidence>
<dbReference type="VEuPathDB" id="FungiDB:F503_02742"/>
<dbReference type="GO" id="GO:0070966">
    <property type="term" value="P:nuclear-transcribed mRNA catabolic process, no-go decay"/>
    <property type="evidence" value="ECO:0007669"/>
    <property type="project" value="InterPro"/>
</dbReference>
<dbReference type="GO" id="GO:0046872">
    <property type="term" value="F:metal ion binding"/>
    <property type="evidence" value="ECO:0007669"/>
    <property type="project" value="UniProtKB-KW"/>
</dbReference>
<dbReference type="Pfam" id="PF03464">
    <property type="entry name" value="eRF1_2"/>
    <property type="match status" value="1"/>
</dbReference>
<keyword evidence="10" id="KW-1185">Reference proteome</keyword>
<dbReference type="Pfam" id="PF03465">
    <property type="entry name" value="eRF1_3"/>
    <property type="match status" value="1"/>
</dbReference>
<dbReference type="eggNOG" id="KOG2869">
    <property type="taxonomic scope" value="Eukaryota"/>
</dbReference>
<organism evidence="9 10">
    <name type="scientific">Ophiostoma piceae (strain UAMH 11346)</name>
    <name type="common">Sap stain fungus</name>
    <dbReference type="NCBI Taxonomy" id="1262450"/>
    <lineage>
        <taxon>Eukaryota</taxon>
        <taxon>Fungi</taxon>
        <taxon>Dikarya</taxon>
        <taxon>Ascomycota</taxon>
        <taxon>Pezizomycotina</taxon>
        <taxon>Sordariomycetes</taxon>
        <taxon>Sordariomycetidae</taxon>
        <taxon>Ophiostomatales</taxon>
        <taxon>Ophiostomataceae</taxon>
        <taxon>Ophiostoma</taxon>
    </lineage>
</organism>
<protein>
    <recommendedName>
        <fullName evidence="6">Protein DOM34 homolog</fullName>
    </recommendedName>
</protein>
<evidence type="ECO:0000313" key="9">
    <source>
        <dbReference type="EMBL" id="EPE06614.1"/>
    </source>
</evidence>
<dbReference type="Pfam" id="PF26356">
    <property type="entry name" value="Pelota_N"/>
    <property type="match status" value="1"/>
</dbReference>
<dbReference type="AlphaFoldDB" id="S3BZB9"/>
<dbReference type="SMART" id="SM01194">
    <property type="entry name" value="eRF1_1"/>
    <property type="match status" value="1"/>
</dbReference>
<dbReference type="InterPro" id="IPR004405">
    <property type="entry name" value="TF_pelota"/>
</dbReference>
<dbReference type="Gene3D" id="3.30.1330.30">
    <property type="match status" value="1"/>
</dbReference>
<feature type="domain" description="eRF1/Pelota-like N-terminal" evidence="8">
    <location>
        <begin position="7"/>
        <end position="138"/>
    </location>
</feature>
<dbReference type="GO" id="GO:0032790">
    <property type="term" value="P:ribosome disassembly"/>
    <property type="evidence" value="ECO:0007669"/>
    <property type="project" value="TreeGrafter"/>
</dbReference>
<dbReference type="Gene3D" id="2.30.30.870">
    <property type="entry name" value="Pelota, domain A"/>
    <property type="match status" value="1"/>
</dbReference>
<evidence type="ECO:0000256" key="1">
    <source>
        <dbReference type="ARBA" id="ARBA00001968"/>
    </source>
</evidence>
<dbReference type="GO" id="GO:0005737">
    <property type="term" value="C:cytoplasm"/>
    <property type="evidence" value="ECO:0007669"/>
    <property type="project" value="UniProtKB-SubCell"/>
</dbReference>
<dbReference type="InterPro" id="IPR029064">
    <property type="entry name" value="Ribosomal_eL30-like_sf"/>
</dbReference>
<dbReference type="InterPro" id="IPR005141">
    <property type="entry name" value="eRF1_2"/>
</dbReference>
<dbReference type="InterPro" id="IPR005140">
    <property type="entry name" value="eRF1_Pelota-like_N"/>
</dbReference>
<dbReference type="FunFam" id="3.30.1330.30:FF:000008">
    <property type="entry name" value="Protein pelota homolog"/>
    <property type="match status" value="1"/>
</dbReference>
<dbReference type="OrthoDB" id="10249111at2759"/>